<dbReference type="GO" id="GO:0031419">
    <property type="term" value="F:cobalamin binding"/>
    <property type="evidence" value="ECO:0007669"/>
    <property type="project" value="InterPro"/>
</dbReference>
<dbReference type="SUPFAM" id="SSF52242">
    <property type="entry name" value="Cobalamin (vitamin B12)-binding domain"/>
    <property type="match status" value="1"/>
</dbReference>
<evidence type="ECO:0000259" key="1">
    <source>
        <dbReference type="PROSITE" id="PS51332"/>
    </source>
</evidence>
<comment type="caution">
    <text evidence="2">The sequence shown here is derived from an EMBL/GenBank/DDBJ whole genome shotgun (WGS) entry which is preliminary data.</text>
</comment>
<organism evidence="2 3">
    <name type="scientific">Trinickia dinghuensis</name>
    <dbReference type="NCBI Taxonomy" id="2291023"/>
    <lineage>
        <taxon>Bacteria</taxon>
        <taxon>Pseudomonadati</taxon>
        <taxon>Pseudomonadota</taxon>
        <taxon>Betaproteobacteria</taxon>
        <taxon>Burkholderiales</taxon>
        <taxon>Burkholderiaceae</taxon>
        <taxon>Trinickia</taxon>
    </lineage>
</organism>
<feature type="domain" description="B12-binding" evidence="1">
    <location>
        <begin position="20"/>
        <end position="153"/>
    </location>
</feature>
<dbReference type="AlphaFoldDB" id="A0A3D8JNF8"/>
<dbReference type="OrthoDB" id="3386646at2"/>
<gene>
    <name evidence="2" type="ORF">DWV00_33280</name>
</gene>
<evidence type="ECO:0000313" key="3">
    <source>
        <dbReference type="Proteomes" id="UP000256838"/>
    </source>
</evidence>
<dbReference type="InterPro" id="IPR006158">
    <property type="entry name" value="Cobalamin-bd"/>
</dbReference>
<protein>
    <recommendedName>
        <fullName evidence="1">B12-binding domain-containing protein</fullName>
    </recommendedName>
</protein>
<reference evidence="2 3" key="1">
    <citation type="submission" date="2018-08" db="EMBL/GenBank/DDBJ databases">
        <title>Paraburkholderia sp. DHOM06 isolated from forest soil.</title>
        <authorList>
            <person name="Gao Z.-H."/>
            <person name="Qiu L.-H."/>
        </authorList>
    </citation>
    <scope>NUCLEOTIDE SEQUENCE [LARGE SCALE GENOMIC DNA]</scope>
    <source>
        <strain evidence="2 3">DHOM06</strain>
    </source>
</reference>
<dbReference type="PROSITE" id="PS51332">
    <property type="entry name" value="B12_BINDING"/>
    <property type="match status" value="1"/>
</dbReference>
<dbReference type="Proteomes" id="UP000256838">
    <property type="component" value="Unassembled WGS sequence"/>
</dbReference>
<sequence>MGITVKSGHGGVAPANSFEPARLVIGMTESDCHTVSIYLFKLFLEEHGIAVLNLGACVSLDRMFSAARDYTAQAIVFGAQNGHAYDDLIGLRQCRERYALACPVFLGGNLTVGAEKDRDIDEIFREIGVDYLVSDFESFLSIFQYLNVTRSAVACEAATDLPASLGTVAGATAASSHLARYARH</sequence>
<name>A0A3D8JNF8_9BURK</name>
<dbReference type="Pfam" id="PF02310">
    <property type="entry name" value="B12-binding"/>
    <property type="match status" value="1"/>
</dbReference>
<dbReference type="EMBL" id="QRGA01000034">
    <property type="protein sequence ID" value="RDU94557.1"/>
    <property type="molecule type" value="Genomic_DNA"/>
</dbReference>
<proteinExistence type="predicted"/>
<accession>A0A3D8JNF8</accession>
<keyword evidence="3" id="KW-1185">Reference proteome</keyword>
<dbReference type="GO" id="GO:0046872">
    <property type="term" value="F:metal ion binding"/>
    <property type="evidence" value="ECO:0007669"/>
    <property type="project" value="InterPro"/>
</dbReference>
<evidence type="ECO:0000313" key="2">
    <source>
        <dbReference type="EMBL" id="RDU94557.1"/>
    </source>
</evidence>
<dbReference type="InterPro" id="IPR036724">
    <property type="entry name" value="Cobalamin-bd_sf"/>
</dbReference>
<dbReference type="RefSeq" id="WP_115537861.1">
    <property type="nucleotide sequence ID" value="NZ_QRGA01000034.1"/>
</dbReference>
<dbReference type="Gene3D" id="3.40.50.280">
    <property type="entry name" value="Cobalamin-binding domain"/>
    <property type="match status" value="1"/>
</dbReference>